<sequence>MKRFLLLVSFLLVFPTAYGTAIAKEKTQGLSLEEKIFEIDKSDDLSKQVKKQKFIQALEDSTDEEKTEYLEEVGERVQNTLSEVDVQLGENKEIDLGMGTTIELESSDVIESTEDELVKTSGYDFSKGNVLEKKYGARRFTCRVSVKSLGITLGSLVLRNHYTVGNFGLKMRYASDSGTSGIDPLMIITSSSTSVPDGKAEKVGYDMNARGSYKWKLGISGIYASFTSEIYSTIKLHKLNKKKKFAVVYQNYKFTE</sequence>
<organism evidence="2 4">
    <name type="scientific">Bacillus paralicheniformis</name>
    <dbReference type="NCBI Taxonomy" id="1648923"/>
    <lineage>
        <taxon>Bacteria</taxon>
        <taxon>Bacillati</taxon>
        <taxon>Bacillota</taxon>
        <taxon>Bacilli</taxon>
        <taxon>Bacillales</taxon>
        <taxon>Bacillaceae</taxon>
        <taxon>Bacillus</taxon>
    </lineage>
</organism>
<proteinExistence type="predicted"/>
<dbReference type="Proteomes" id="UP000185604">
    <property type="component" value="Unassembled WGS sequence"/>
</dbReference>
<accession>A0A6I7TTP2</accession>
<evidence type="ECO:0000313" key="5">
    <source>
        <dbReference type="Proteomes" id="UP000429980"/>
    </source>
</evidence>
<dbReference type="Proteomes" id="UP000429980">
    <property type="component" value="Unassembled WGS sequence"/>
</dbReference>
<evidence type="ECO:0000313" key="3">
    <source>
        <dbReference type="EMBL" id="TWL40096.1"/>
    </source>
</evidence>
<name>A0A6I7TTP2_9BACI</name>
<dbReference type="GeneID" id="56670492"/>
<dbReference type="AlphaFoldDB" id="A0A6I7TTP2"/>
<keyword evidence="5" id="KW-1185">Reference proteome</keyword>
<keyword evidence="1" id="KW-0732">Signal</keyword>
<feature type="signal peptide" evidence="1">
    <location>
        <begin position="1"/>
        <end position="23"/>
    </location>
</feature>
<evidence type="ECO:0000313" key="2">
    <source>
        <dbReference type="EMBL" id="OLF92642.1"/>
    </source>
</evidence>
<dbReference type="EMBL" id="NILF01000027">
    <property type="protein sequence ID" value="TWL40096.1"/>
    <property type="molecule type" value="Genomic_DNA"/>
</dbReference>
<reference evidence="3 5" key="2">
    <citation type="submission" date="2019-06" db="EMBL/GenBank/DDBJ databases">
        <title>Genome sequence analysis of &gt;100 Bacillus licheniformis strains suggests intrinsic resistance to this species.</title>
        <authorList>
            <person name="Wels M."/>
            <person name="Siezen R.J."/>
            <person name="Johansen E."/>
            <person name="Stuer-Lauridsen B."/>
            <person name="Bjerre K."/>
            <person name="Nielsen B.K.K."/>
        </authorList>
    </citation>
    <scope>NUCLEOTIDE SEQUENCE [LARGE SCALE GENOMIC DNA]</scope>
    <source>
        <strain evidence="3 5">BAC-15381</strain>
    </source>
</reference>
<dbReference type="EMBL" id="LKPO01000016">
    <property type="protein sequence ID" value="OLF92642.1"/>
    <property type="molecule type" value="Genomic_DNA"/>
</dbReference>
<evidence type="ECO:0000313" key="4">
    <source>
        <dbReference type="Proteomes" id="UP000185604"/>
    </source>
</evidence>
<gene>
    <name evidence="2" type="ORF">B4121_2330</name>
    <name evidence="3" type="ORF">CHCC15381_1468</name>
</gene>
<dbReference type="RefSeq" id="WP_020450498.1">
    <property type="nucleotide sequence ID" value="NZ_AP023088.1"/>
</dbReference>
<feature type="chain" id="PRO_5030154984" evidence="1">
    <location>
        <begin position="24"/>
        <end position="256"/>
    </location>
</feature>
<evidence type="ECO:0000256" key="1">
    <source>
        <dbReference type="SAM" id="SignalP"/>
    </source>
</evidence>
<protein>
    <submittedName>
        <fullName evidence="2">Uncharacterized protein</fullName>
    </submittedName>
</protein>
<comment type="caution">
    <text evidence="2">The sequence shown here is derived from an EMBL/GenBank/DDBJ whole genome shotgun (WGS) entry which is preliminary data.</text>
</comment>
<reference evidence="2 4" key="1">
    <citation type="journal article" date="2016" name="Front. Microbiol.">
        <title>High-Level Heat Resistance of Spores of Bacillus amyloliquefaciens and Bacillus licheniformis Results from the Presence of a spoVA Operon in a Tn1546 Transposon.</title>
        <authorList>
            <person name="Berendsen E.M."/>
            <person name="Koning R.A."/>
            <person name="Boekhorst J."/>
            <person name="de Jong A."/>
            <person name="Kuipers O.P."/>
            <person name="Wells-Bennik M.H."/>
        </authorList>
    </citation>
    <scope>NUCLEOTIDE SEQUENCE [LARGE SCALE GENOMIC DNA]</scope>
    <source>
        <strain evidence="2 4">B4121</strain>
    </source>
</reference>